<dbReference type="EMBL" id="VSSQ01000806">
    <property type="protein sequence ID" value="MPM01576.1"/>
    <property type="molecule type" value="Genomic_DNA"/>
</dbReference>
<dbReference type="SUPFAM" id="SSF49899">
    <property type="entry name" value="Concanavalin A-like lectins/glucanases"/>
    <property type="match status" value="1"/>
</dbReference>
<comment type="caution">
    <text evidence="1">The sequence shown here is derived from an EMBL/GenBank/DDBJ whole genome shotgun (WGS) entry which is preliminary data.</text>
</comment>
<accession>A0A644WCK5</accession>
<gene>
    <name evidence="1" type="ORF">SDC9_47816</name>
</gene>
<dbReference type="InterPro" id="IPR013320">
    <property type="entry name" value="ConA-like_dom_sf"/>
</dbReference>
<reference evidence="1" key="1">
    <citation type="submission" date="2019-08" db="EMBL/GenBank/DDBJ databases">
        <authorList>
            <person name="Kucharzyk K."/>
            <person name="Murdoch R.W."/>
            <person name="Higgins S."/>
            <person name="Loffler F."/>
        </authorList>
    </citation>
    <scope>NUCLEOTIDE SEQUENCE</scope>
</reference>
<dbReference type="SUPFAM" id="SSF49265">
    <property type="entry name" value="Fibronectin type III"/>
    <property type="match status" value="1"/>
</dbReference>
<dbReference type="InterPro" id="IPR036116">
    <property type="entry name" value="FN3_sf"/>
</dbReference>
<dbReference type="AlphaFoldDB" id="A0A644WCK5"/>
<name>A0A644WCK5_9ZZZZ</name>
<proteinExistence type="predicted"/>
<protein>
    <recommendedName>
        <fullName evidence="2">LamG-like jellyroll fold domain-containing protein</fullName>
    </recommendedName>
</protein>
<organism evidence="1">
    <name type="scientific">bioreactor metagenome</name>
    <dbReference type="NCBI Taxonomy" id="1076179"/>
    <lineage>
        <taxon>unclassified sequences</taxon>
        <taxon>metagenomes</taxon>
        <taxon>ecological metagenomes</taxon>
    </lineage>
</organism>
<sequence length="393" mass="44136">MVVELEQPTGNFNAWNLTTVGHNGLNSGVLAFAEKSMTLETWLYIDDTSGNNKTGVNVISNRHNGNQGFSVNLASNSATSKVDVRFVFKNTKNDGTYDQAFAIFLPREAFSNQWGHLAFVISSDELKAYAYLNGELYDVIEDFYTNWVGNRVTDQLWIGRWYTNDPTFYGKMADIRVWNVARSATEIAENYNQRLKGNETGLYIYYNFDNFDQTVMNVANPGTNNGSLLPAATWTTMHSYEVLSGKPVNLAIASNMLTWEATGESWMVEFVEKTSENILLSEQVETTAFSLENLNLPDGADYFIRVRTFSNNVYSDWASIDMNTTGLAGVQSDVKVSFDGDLLVVTSDIARSFNLFAVDGRLIRSVNLTVGRNEIRGLERGFYLAEKQKIFVK</sequence>
<dbReference type="Gene3D" id="2.60.120.200">
    <property type="match status" value="1"/>
</dbReference>
<dbReference type="Pfam" id="PF13385">
    <property type="entry name" value="Laminin_G_3"/>
    <property type="match status" value="1"/>
</dbReference>
<evidence type="ECO:0008006" key="2">
    <source>
        <dbReference type="Google" id="ProtNLM"/>
    </source>
</evidence>
<evidence type="ECO:0000313" key="1">
    <source>
        <dbReference type="EMBL" id="MPM01576.1"/>
    </source>
</evidence>